<dbReference type="RefSeq" id="WP_090039916.1">
    <property type="nucleotide sequence ID" value="NZ_FOKI01000008.1"/>
</dbReference>
<evidence type="ECO:0000259" key="4">
    <source>
        <dbReference type="SMART" id="SM00419"/>
    </source>
</evidence>
<comment type="function">
    <text evidence="1">Transcriptional repressor of xylose-utilizing enzymes.</text>
</comment>
<name>A0A1I0XC71_9CLOT</name>
<dbReference type="SUPFAM" id="SSF53067">
    <property type="entry name" value="Actin-like ATPase domain"/>
    <property type="match status" value="1"/>
</dbReference>
<dbReference type="AlphaFoldDB" id="A0A1I0XC71"/>
<dbReference type="Pfam" id="PF13412">
    <property type="entry name" value="HTH_24"/>
    <property type="match status" value="1"/>
</dbReference>
<dbReference type="EMBL" id="FOKI01000008">
    <property type="protein sequence ID" value="SFA98669.1"/>
    <property type="molecule type" value="Genomic_DNA"/>
</dbReference>
<dbReference type="STRING" id="84698.SAMN04488528_100817"/>
<dbReference type="InterPro" id="IPR036390">
    <property type="entry name" value="WH_DNA-bd_sf"/>
</dbReference>
<dbReference type="Pfam" id="PF00480">
    <property type="entry name" value="ROK"/>
    <property type="match status" value="1"/>
</dbReference>
<dbReference type="InterPro" id="IPR043129">
    <property type="entry name" value="ATPase_NBD"/>
</dbReference>
<protein>
    <submittedName>
        <fullName evidence="5">Sugar kinase of the NBD/HSP70 family, may contain an N-terminal HTH domain</fullName>
    </submittedName>
</protein>
<dbReference type="InterPro" id="IPR011991">
    <property type="entry name" value="ArsR-like_HTH"/>
</dbReference>
<evidence type="ECO:0000313" key="5">
    <source>
        <dbReference type="EMBL" id="SFA98669.1"/>
    </source>
</evidence>
<keyword evidence="5" id="KW-0808">Transferase</keyword>
<keyword evidence="5" id="KW-0418">Kinase</keyword>
<dbReference type="InterPro" id="IPR012318">
    <property type="entry name" value="HTH_CRP"/>
</dbReference>
<sequence length="375" mass="42470">MNFEKKNSMEIKKINRNIIYRLIYKSKKTSKQEIANRLGMSLPTVTQNLKILKEEGLIMEDGEFESTGGRKAKTIICIKDSKVSLGMDITKNHISIVSVDLMGNIIKSNRVFKKFKNTDCYFKELNEILENFVEDSKISREKILGVGISVPGILSNDKRYVLYSHALELSNMECKNFDEFISYSCVISNDANAASIAETWNLDDINNIVYISLSNTVGGAILLNNKIYEGGNQRSGEIGHMTIIPDGKGCYCGKKGCVDAYSSALCLSKHTNGNLEEFFNILNKDNNKIKKVWDDYLNYLSIVINNLRMLFDCNVILGGYVGAYMEKYFNDLKELVNNRNAFERESNFLRVCRYKKESSAVGAALIHIDKFINSI</sequence>
<dbReference type="Proteomes" id="UP000198619">
    <property type="component" value="Unassembled WGS sequence"/>
</dbReference>
<dbReference type="OrthoDB" id="9796533at2"/>
<dbReference type="InterPro" id="IPR000600">
    <property type="entry name" value="ROK"/>
</dbReference>
<dbReference type="Gene3D" id="1.10.10.10">
    <property type="entry name" value="Winged helix-like DNA-binding domain superfamily/Winged helix DNA-binding domain"/>
    <property type="match status" value="1"/>
</dbReference>
<dbReference type="InterPro" id="IPR036388">
    <property type="entry name" value="WH-like_DNA-bd_sf"/>
</dbReference>
<accession>A0A1I0XC71</accession>
<evidence type="ECO:0000256" key="1">
    <source>
        <dbReference type="ARBA" id="ARBA00002486"/>
    </source>
</evidence>
<dbReference type="PANTHER" id="PTHR18964">
    <property type="entry name" value="ROK (REPRESSOR, ORF, KINASE) FAMILY"/>
    <property type="match status" value="1"/>
</dbReference>
<evidence type="ECO:0000256" key="2">
    <source>
        <dbReference type="ARBA" id="ARBA00006479"/>
    </source>
</evidence>
<dbReference type="CDD" id="cd00090">
    <property type="entry name" value="HTH_ARSR"/>
    <property type="match status" value="1"/>
</dbReference>
<feature type="domain" description="HTH crp-type" evidence="4">
    <location>
        <begin position="21"/>
        <end position="77"/>
    </location>
</feature>
<gene>
    <name evidence="5" type="ORF">SAMN04488528_100817</name>
</gene>
<keyword evidence="6" id="KW-1185">Reference proteome</keyword>
<organism evidence="5 6">
    <name type="scientific">Clostridium frigidicarnis</name>
    <dbReference type="NCBI Taxonomy" id="84698"/>
    <lineage>
        <taxon>Bacteria</taxon>
        <taxon>Bacillati</taxon>
        <taxon>Bacillota</taxon>
        <taxon>Clostridia</taxon>
        <taxon>Eubacteriales</taxon>
        <taxon>Clostridiaceae</taxon>
        <taxon>Clostridium</taxon>
    </lineage>
</organism>
<comment type="similarity">
    <text evidence="2">Belongs to the ROK (NagC/XylR) family.</text>
</comment>
<dbReference type="SUPFAM" id="SSF46785">
    <property type="entry name" value="Winged helix' DNA-binding domain"/>
    <property type="match status" value="1"/>
</dbReference>
<proteinExistence type="inferred from homology"/>
<keyword evidence="3" id="KW-0859">Xylose metabolism</keyword>
<evidence type="ECO:0000256" key="3">
    <source>
        <dbReference type="ARBA" id="ARBA00022629"/>
    </source>
</evidence>
<reference evidence="5 6" key="1">
    <citation type="submission" date="2016-10" db="EMBL/GenBank/DDBJ databases">
        <authorList>
            <person name="de Groot N.N."/>
        </authorList>
    </citation>
    <scope>NUCLEOTIDE SEQUENCE [LARGE SCALE GENOMIC DNA]</scope>
    <source>
        <strain evidence="5 6">DSM 12271</strain>
    </source>
</reference>
<dbReference type="SMART" id="SM00419">
    <property type="entry name" value="HTH_CRP"/>
    <property type="match status" value="1"/>
</dbReference>
<dbReference type="Gene3D" id="3.30.420.40">
    <property type="match status" value="2"/>
</dbReference>
<dbReference type="GO" id="GO:0016301">
    <property type="term" value="F:kinase activity"/>
    <property type="evidence" value="ECO:0007669"/>
    <property type="project" value="UniProtKB-KW"/>
</dbReference>
<dbReference type="PANTHER" id="PTHR18964:SF149">
    <property type="entry name" value="BIFUNCTIONAL UDP-N-ACETYLGLUCOSAMINE 2-EPIMERASE_N-ACETYLMANNOSAMINE KINASE"/>
    <property type="match status" value="1"/>
</dbReference>
<dbReference type="GO" id="GO:0003677">
    <property type="term" value="F:DNA binding"/>
    <property type="evidence" value="ECO:0007669"/>
    <property type="project" value="InterPro"/>
</dbReference>
<keyword evidence="3" id="KW-0119">Carbohydrate metabolism</keyword>
<dbReference type="GO" id="GO:0006355">
    <property type="term" value="P:regulation of DNA-templated transcription"/>
    <property type="evidence" value="ECO:0007669"/>
    <property type="project" value="InterPro"/>
</dbReference>
<dbReference type="GO" id="GO:0042732">
    <property type="term" value="P:D-xylose metabolic process"/>
    <property type="evidence" value="ECO:0007669"/>
    <property type="project" value="UniProtKB-KW"/>
</dbReference>
<evidence type="ECO:0000313" key="6">
    <source>
        <dbReference type="Proteomes" id="UP000198619"/>
    </source>
</evidence>